<dbReference type="InterPro" id="IPR050336">
    <property type="entry name" value="Chromosome_partition/occlusion"/>
</dbReference>
<comment type="caution">
    <text evidence="2">The sequence shown here is derived from an EMBL/GenBank/DDBJ whole genome shotgun (WGS) entry which is preliminary data.</text>
</comment>
<dbReference type="InterPro" id="IPR041468">
    <property type="entry name" value="HTH_ParB/Spo0J"/>
</dbReference>
<evidence type="ECO:0000259" key="1">
    <source>
        <dbReference type="Pfam" id="PF17762"/>
    </source>
</evidence>
<dbReference type="Gene3D" id="3.90.1530.10">
    <property type="entry name" value="Conserved hypothetical protein from pyrococcus furiosus pfu- 392566-001, ParB domain"/>
    <property type="match status" value="1"/>
</dbReference>
<dbReference type="SUPFAM" id="SSF109709">
    <property type="entry name" value="KorB DNA-binding domain-like"/>
    <property type="match status" value="1"/>
</dbReference>
<accession>A0A225EAX1</accession>
<evidence type="ECO:0000313" key="3">
    <source>
        <dbReference type="Proteomes" id="UP000214646"/>
    </source>
</evidence>
<dbReference type="Pfam" id="PF17762">
    <property type="entry name" value="HTH_ParB"/>
    <property type="match status" value="1"/>
</dbReference>
<dbReference type="GO" id="GO:0005694">
    <property type="term" value="C:chromosome"/>
    <property type="evidence" value="ECO:0007669"/>
    <property type="project" value="TreeGrafter"/>
</dbReference>
<keyword evidence="3" id="KW-1185">Reference proteome</keyword>
<proteinExistence type="predicted"/>
<dbReference type="GO" id="GO:0007059">
    <property type="term" value="P:chromosome segregation"/>
    <property type="evidence" value="ECO:0007669"/>
    <property type="project" value="TreeGrafter"/>
</dbReference>
<feature type="domain" description="ParB/Spo0J HTH" evidence="1">
    <location>
        <begin position="48"/>
        <end position="145"/>
    </location>
</feature>
<reference evidence="3" key="1">
    <citation type="submission" date="2017-06" db="EMBL/GenBank/DDBJ databases">
        <title>Genome analysis of Fimbriiglobus ruber SP5, the first member of the order Planctomycetales with confirmed chitinolytic capability.</title>
        <authorList>
            <person name="Ravin N.V."/>
            <person name="Rakitin A.L."/>
            <person name="Ivanova A.A."/>
            <person name="Beletsky A.V."/>
            <person name="Kulichevskaya I.S."/>
            <person name="Mardanov A.V."/>
            <person name="Dedysh S.N."/>
        </authorList>
    </citation>
    <scope>NUCLEOTIDE SEQUENCE [LARGE SCALE GENOMIC DNA]</scope>
    <source>
        <strain evidence="3">SP5</strain>
    </source>
</reference>
<dbReference type="PANTHER" id="PTHR33375:SF1">
    <property type="entry name" value="CHROMOSOME-PARTITIONING PROTEIN PARB-RELATED"/>
    <property type="match status" value="1"/>
</dbReference>
<organism evidence="2 3">
    <name type="scientific">Fimbriiglobus ruber</name>
    <dbReference type="NCBI Taxonomy" id="1908690"/>
    <lineage>
        <taxon>Bacteria</taxon>
        <taxon>Pseudomonadati</taxon>
        <taxon>Planctomycetota</taxon>
        <taxon>Planctomycetia</taxon>
        <taxon>Gemmatales</taxon>
        <taxon>Gemmataceae</taxon>
        <taxon>Fimbriiglobus</taxon>
    </lineage>
</organism>
<dbReference type="Gene3D" id="1.10.10.2830">
    <property type="match status" value="1"/>
</dbReference>
<name>A0A225EAX1_9BACT</name>
<dbReference type="EMBL" id="NIDE01000002">
    <property type="protein sequence ID" value="OWK45547.1"/>
    <property type="molecule type" value="Genomic_DNA"/>
</dbReference>
<dbReference type="Proteomes" id="UP000214646">
    <property type="component" value="Unassembled WGS sequence"/>
</dbReference>
<dbReference type="PANTHER" id="PTHR33375">
    <property type="entry name" value="CHROMOSOME-PARTITIONING PROTEIN PARB-RELATED"/>
    <property type="match status" value="1"/>
</dbReference>
<evidence type="ECO:0000313" key="2">
    <source>
        <dbReference type="EMBL" id="OWK45547.1"/>
    </source>
</evidence>
<protein>
    <submittedName>
        <fullName evidence="2">Chromosome (Plasmid) partitioning protein ParB / Stage 0 sporulation protein J</fullName>
    </submittedName>
</protein>
<sequence>MFVIAGHRRLGAAQELGLKDVPIRIFPEEPPTSTLALIRALENFTQTELRPSEKAREIKELIEIHGLFGKDVAAQLGTSEGSISRLRVLLDQPQDIIELVDTGHLPLSVVAACSRLASEEDRRVLLKQFREQGWTREQIERAVQARTGKRKSTNPRGGKVFFKAGETSVSLAGGTLTEWSEALTNLLRKVKSAMAENLDTVAFATTLKSGGASRGTKHA</sequence>
<dbReference type="AlphaFoldDB" id="A0A225EAX1"/>
<gene>
    <name evidence="2" type="ORF">FRUB_01878</name>
</gene>